<organism evidence="1 2">
    <name type="scientific">Paenibacillus albilobatus</name>
    <dbReference type="NCBI Taxonomy" id="2716884"/>
    <lineage>
        <taxon>Bacteria</taxon>
        <taxon>Bacillati</taxon>
        <taxon>Bacillota</taxon>
        <taxon>Bacilli</taxon>
        <taxon>Bacillales</taxon>
        <taxon>Paenibacillaceae</taxon>
        <taxon>Paenibacillus</taxon>
    </lineage>
</organism>
<dbReference type="Pfam" id="PF22752">
    <property type="entry name" value="DUF488-N3i"/>
    <property type="match status" value="1"/>
</dbReference>
<evidence type="ECO:0000313" key="2">
    <source>
        <dbReference type="Proteomes" id="UP000679779"/>
    </source>
</evidence>
<dbReference type="PANTHER" id="PTHR36849">
    <property type="entry name" value="CYTOPLASMIC PROTEIN-RELATED"/>
    <property type="match status" value="1"/>
</dbReference>
<dbReference type="RefSeq" id="WP_160039572.1">
    <property type="nucleotide sequence ID" value="NZ_BORQ01000004.1"/>
</dbReference>
<sequence>MSIQIKRVYEPPGKSDGKRILVDRIWPRGLTKEQASIFIWMKEIAPSHELRKWFAHKPENYETFKQNYLQELQHAEARKLLDQIKEWSETDAVTLVYGAKDEKMNQAVILKEVIEGM</sequence>
<evidence type="ECO:0000313" key="1">
    <source>
        <dbReference type="EMBL" id="GIO32638.1"/>
    </source>
</evidence>
<dbReference type="AlphaFoldDB" id="A0A920CC94"/>
<dbReference type="Proteomes" id="UP000679779">
    <property type="component" value="Unassembled WGS sequence"/>
</dbReference>
<dbReference type="InterPro" id="IPR052552">
    <property type="entry name" value="YeaO-like"/>
</dbReference>
<dbReference type="EMBL" id="BORQ01000004">
    <property type="protein sequence ID" value="GIO32638.1"/>
    <property type="molecule type" value="Genomic_DNA"/>
</dbReference>
<name>A0A920CC94_9BACL</name>
<keyword evidence="2" id="KW-1185">Reference proteome</keyword>
<protein>
    <recommendedName>
        <fullName evidence="3">DUF488 domain-containing protein</fullName>
    </recommendedName>
</protein>
<gene>
    <name evidence="1" type="ORF">J2TS6_37790</name>
</gene>
<evidence type="ECO:0008006" key="3">
    <source>
        <dbReference type="Google" id="ProtNLM"/>
    </source>
</evidence>
<comment type="caution">
    <text evidence="1">The sequence shown here is derived from an EMBL/GenBank/DDBJ whole genome shotgun (WGS) entry which is preliminary data.</text>
</comment>
<reference evidence="1" key="1">
    <citation type="submission" date="2021-03" db="EMBL/GenBank/DDBJ databases">
        <title>Antimicrobial resistance genes in bacteria isolated from Japanese honey, and their potential for conferring macrolide and lincosamide resistance in the American foulbrood pathogen Paenibacillus larvae.</title>
        <authorList>
            <person name="Okamoto M."/>
            <person name="Kumagai M."/>
            <person name="Kanamori H."/>
            <person name="Takamatsu D."/>
        </authorList>
    </citation>
    <scope>NUCLEOTIDE SEQUENCE</scope>
    <source>
        <strain evidence="1">J2TS6</strain>
    </source>
</reference>
<accession>A0A920CC94</accession>
<proteinExistence type="predicted"/>
<dbReference type="PANTHER" id="PTHR36849:SF1">
    <property type="entry name" value="CYTOPLASMIC PROTEIN"/>
    <property type="match status" value="1"/>
</dbReference>